<dbReference type="InterPro" id="IPR015947">
    <property type="entry name" value="PUA-like_sf"/>
</dbReference>
<dbReference type="InterPro" id="IPR046336">
    <property type="entry name" value="Lon_prtase_N_sf"/>
</dbReference>
<dbReference type="SUPFAM" id="SSF88697">
    <property type="entry name" value="PUA domain-like"/>
    <property type="match status" value="1"/>
</dbReference>
<dbReference type="Pfam" id="PF02190">
    <property type="entry name" value="LON_substr_bdg"/>
    <property type="match status" value="1"/>
</dbReference>
<keyword evidence="1" id="KW-0472">Membrane</keyword>
<evidence type="ECO:0000313" key="4">
    <source>
        <dbReference type="Proteomes" id="UP000549913"/>
    </source>
</evidence>
<dbReference type="PROSITE" id="PS51787">
    <property type="entry name" value="LON_N"/>
    <property type="match status" value="1"/>
</dbReference>
<reference evidence="3 4" key="1">
    <citation type="submission" date="2020-07" db="EMBL/GenBank/DDBJ databases">
        <title>Sequencing the genomes of 1000 actinobacteria strains.</title>
        <authorList>
            <person name="Klenk H.-P."/>
        </authorList>
    </citation>
    <scope>NUCLEOTIDE SEQUENCE [LARGE SCALE GENOMIC DNA]</scope>
    <source>
        <strain evidence="3 4">DSM 26474</strain>
    </source>
</reference>
<dbReference type="Gene3D" id="2.30.130.40">
    <property type="entry name" value="LON domain-like"/>
    <property type="match status" value="1"/>
</dbReference>
<feature type="domain" description="Lon N-terminal" evidence="2">
    <location>
        <begin position="9"/>
        <end position="210"/>
    </location>
</feature>
<dbReference type="PANTHER" id="PTHR46732">
    <property type="entry name" value="ATP-DEPENDENT PROTEASE LA (LON) DOMAIN PROTEIN"/>
    <property type="match status" value="1"/>
</dbReference>
<protein>
    <recommendedName>
        <fullName evidence="2">Lon N-terminal domain-containing protein</fullName>
    </recommendedName>
</protein>
<accession>A0A852SSR9</accession>
<keyword evidence="1" id="KW-0812">Transmembrane</keyword>
<evidence type="ECO:0000313" key="3">
    <source>
        <dbReference type="EMBL" id="NYD71861.1"/>
    </source>
</evidence>
<dbReference type="InterPro" id="IPR003111">
    <property type="entry name" value="Lon_prtase_N"/>
</dbReference>
<keyword evidence="1" id="KW-1133">Transmembrane helix</keyword>
<name>A0A852SSR9_9MICO</name>
<evidence type="ECO:0000256" key="1">
    <source>
        <dbReference type="SAM" id="Phobius"/>
    </source>
</evidence>
<proteinExistence type="predicted"/>
<dbReference type="PANTHER" id="PTHR46732:SF8">
    <property type="entry name" value="ATP-DEPENDENT PROTEASE LA (LON) DOMAIN PROTEIN"/>
    <property type="match status" value="1"/>
</dbReference>
<keyword evidence="4" id="KW-1185">Reference proteome</keyword>
<evidence type="ECO:0000259" key="2">
    <source>
        <dbReference type="PROSITE" id="PS51787"/>
    </source>
</evidence>
<dbReference type="EMBL" id="JACCBM010000001">
    <property type="protein sequence ID" value="NYD71861.1"/>
    <property type="molecule type" value="Genomic_DNA"/>
</dbReference>
<sequence>MSAVLHWSMAASPMFPLGSVLFPFMPIPLRVFEPRYLTMVGRLLDEDEPGFEFGVVLIERGPEAGGGDERASVGTMARLVSVAAGADGLLIVGLGTRRFTVERWIDEDPYPRAELSMLPDLEWSEELAALRAEAEAVVRRAIARVTESESGSESGSQSEDDIELSEDPGTAVWQLAAIAPLGEYDRYTLVKSTSMEDLLRRLIGLVLEAEVLWSAE</sequence>
<dbReference type="AlphaFoldDB" id="A0A852SSR9"/>
<gene>
    <name evidence="3" type="ORF">BJ984_003019</name>
</gene>
<comment type="caution">
    <text evidence="3">The sequence shown here is derived from an EMBL/GenBank/DDBJ whole genome shotgun (WGS) entry which is preliminary data.</text>
</comment>
<dbReference type="SMART" id="SM00464">
    <property type="entry name" value="LON"/>
    <property type="match status" value="1"/>
</dbReference>
<dbReference type="Proteomes" id="UP000549913">
    <property type="component" value="Unassembled WGS sequence"/>
</dbReference>
<feature type="transmembrane region" description="Helical" evidence="1">
    <location>
        <begin position="14"/>
        <end position="32"/>
    </location>
</feature>
<organism evidence="3 4">
    <name type="scientific">Herbiconiux flava</name>
    <dbReference type="NCBI Taxonomy" id="881268"/>
    <lineage>
        <taxon>Bacteria</taxon>
        <taxon>Bacillati</taxon>
        <taxon>Actinomycetota</taxon>
        <taxon>Actinomycetes</taxon>
        <taxon>Micrococcales</taxon>
        <taxon>Microbacteriaceae</taxon>
        <taxon>Herbiconiux</taxon>
    </lineage>
</organism>